<dbReference type="GO" id="GO:0006631">
    <property type="term" value="P:fatty acid metabolic process"/>
    <property type="evidence" value="ECO:0007669"/>
    <property type="project" value="TreeGrafter"/>
</dbReference>
<evidence type="ECO:0000256" key="6">
    <source>
        <dbReference type="ARBA" id="ARBA00023128"/>
    </source>
</evidence>
<dbReference type="InterPro" id="IPR011032">
    <property type="entry name" value="GroES-like_sf"/>
</dbReference>
<dbReference type="AlphaFoldDB" id="A0A7S2QF82"/>
<evidence type="ECO:0000256" key="5">
    <source>
        <dbReference type="ARBA" id="ARBA00023002"/>
    </source>
</evidence>
<evidence type="ECO:0000313" key="9">
    <source>
        <dbReference type="EMBL" id="CAD9640831.1"/>
    </source>
</evidence>
<reference evidence="9" key="1">
    <citation type="submission" date="2021-01" db="EMBL/GenBank/DDBJ databases">
        <authorList>
            <person name="Corre E."/>
            <person name="Pelletier E."/>
            <person name="Niang G."/>
            <person name="Scheremetjew M."/>
            <person name="Finn R."/>
            <person name="Kale V."/>
            <person name="Holt S."/>
            <person name="Cochrane G."/>
            <person name="Meng A."/>
            <person name="Brown T."/>
            <person name="Cohen L."/>
        </authorList>
    </citation>
    <scope>NUCLEOTIDE SEQUENCE</scope>
    <source>
        <strain evidence="9">RCC3387</strain>
    </source>
</reference>
<dbReference type="GO" id="GO:0016491">
    <property type="term" value="F:oxidoreductase activity"/>
    <property type="evidence" value="ECO:0007669"/>
    <property type="project" value="UniProtKB-KW"/>
</dbReference>
<dbReference type="SUPFAM" id="SSF53474">
    <property type="entry name" value="alpha/beta-Hydrolases"/>
    <property type="match status" value="1"/>
</dbReference>
<dbReference type="InterPro" id="IPR051034">
    <property type="entry name" value="Mito_Enoyl-ACP_Reductase"/>
</dbReference>
<comment type="similarity">
    <text evidence="2">Belongs to the zinc-containing alcohol dehydrogenase family. Quinone oxidoreductase subfamily.</text>
</comment>
<dbReference type="Gene3D" id="3.40.50.720">
    <property type="entry name" value="NAD(P)-binding Rossmann-like Domain"/>
    <property type="match status" value="1"/>
</dbReference>
<evidence type="ECO:0000256" key="3">
    <source>
        <dbReference type="ARBA" id="ARBA00022857"/>
    </source>
</evidence>
<sequence length="947" mass="103124">MSHFGSSSGVAARRAVERRSVARQAAMPTWRGVTERTGGVGQPDLCGQLDLYGQLGLREDASLSDIRAAYRKHAVLNHPDKGGDPAEFARVLKAYQVLSNSQLRSHYDVTGCVDMTEEEHLARGMGRPLDAGGEVAGRPEAWAAPQRPDAPEESPPAVAEPQAPRSGAKAWELDRLPPTLRAAVEGREVESVDVPPEHNVPVPHVMVVEREKWRRLALEVAPPQLEESRLREGEVLLQMHAAPLCMHELGSAEAGDCFGRHGVGRVVLVGPRVDHIRVGDWAVPLCEVDSEGDLVESAPPPGTARALAVLSAARCVRLDIVPDDDGLNESRLALAKAIGAAFKIMEEECVQELEKEDLVIVNAANGTVGRVLVQLLRIRGYRVVAVIRRSPGASLVKKVLQDLGARQVFYDDEDDLLARLNDCQVGTPKLAFDGVGGEATLQIALTLGKTGDIVCFGRVGGSSTNVLPRGKRWTGQLHEVWIDEWLQQNPVRHGEILSDFLREAGRLLEGGQLRLEVEEYAATCEGLDRAVEDAALRGRAYSVVLKFDLPNASGEVAGVKTPREVVSDMSDIEDGDGKPAKWVSRSWDTAFMTWGDEDETDRGRRQEDESSLFKPDPAVEELRLKRYVDDALAARVAFELGAKCGEAAAVMMWLPNSKEPPESHRPWLLKLAEDNPLLRILVLQPRGIDTKWFDISDSAAVRLGLRYSVADDFDGNSGSDPARSVGSLVCPTLMDVEIEALQQVESAALSVARRCALEERSVVAPKQSFAPLPFFLGGSGQGGSVALYTAACLVKDAVRGVAFVHSGVPVASMLGERMSAKARQSTQWFAVYDKDDKKVPAAFAEALHQMLTIIECDVSLKWLPVARDFERAGAPGFVSECVAACLKPDFRRHMEREALRGISGGKLPPGYRDLVARPKDDANPGDAARVNESDDFRDEMAKRFFGD</sequence>
<gene>
    <name evidence="9" type="ORF">BRAN1462_LOCUS58653</name>
</gene>
<dbReference type="Pfam" id="PF00226">
    <property type="entry name" value="DnaJ"/>
    <property type="match status" value="1"/>
</dbReference>
<name>A0A7S2QF82_9DINO</name>
<evidence type="ECO:0000256" key="4">
    <source>
        <dbReference type="ARBA" id="ARBA00022946"/>
    </source>
</evidence>
<dbReference type="PANTHER" id="PTHR43981:SF2">
    <property type="entry name" value="ENOYL-[ACYL-CARRIER-PROTEIN] REDUCTASE, MITOCHONDRIAL"/>
    <property type="match status" value="1"/>
</dbReference>
<dbReference type="InterPro" id="IPR018253">
    <property type="entry name" value="DnaJ_domain_CS"/>
</dbReference>
<dbReference type="Gene3D" id="1.10.287.110">
    <property type="entry name" value="DnaJ domain"/>
    <property type="match status" value="1"/>
</dbReference>
<evidence type="ECO:0000256" key="7">
    <source>
        <dbReference type="SAM" id="MobiDB-lite"/>
    </source>
</evidence>
<dbReference type="CDD" id="cd06257">
    <property type="entry name" value="DnaJ"/>
    <property type="match status" value="1"/>
</dbReference>
<evidence type="ECO:0000259" key="8">
    <source>
        <dbReference type="PROSITE" id="PS50076"/>
    </source>
</evidence>
<organism evidence="9">
    <name type="scientific">Zooxanthella nutricula</name>
    <dbReference type="NCBI Taxonomy" id="1333877"/>
    <lineage>
        <taxon>Eukaryota</taxon>
        <taxon>Sar</taxon>
        <taxon>Alveolata</taxon>
        <taxon>Dinophyceae</taxon>
        <taxon>Peridiniales</taxon>
        <taxon>Peridiniales incertae sedis</taxon>
        <taxon>Zooxanthella</taxon>
    </lineage>
</organism>
<dbReference type="InterPro" id="IPR036869">
    <property type="entry name" value="J_dom_sf"/>
</dbReference>
<dbReference type="InterPro" id="IPR001623">
    <property type="entry name" value="DnaJ_domain"/>
</dbReference>
<dbReference type="SUPFAM" id="SSF50129">
    <property type="entry name" value="GroES-like"/>
    <property type="match status" value="1"/>
</dbReference>
<comment type="subcellular location">
    <subcellularLocation>
        <location evidence="1">Mitochondrion</location>
    </subcellularLocation>
</comment>
<dbReference type="InterPro" id="IPR036291">
    <property type="entry name" value="NAD(P)-bd_dom_sf"/>
</dbReference>
<dbReference type="PANTHER" id="PTHR43981">
    <property type="entry name" value="ENOYL-[ACYL-CARRIER-PROTEIN] REDUCTASE, MITOCHONDRIAL"/>
    <property type="match status" value="1"/>
</dbReference>
<dbReference type="SMART" id="SM00271">
    <property type="entry name" value="DnaJ"/>
    <property type="match status" value="1"/>
</dbReference>
<keyword evidence="5" id="KW-0560">Oxidoreductase</keyword>
<dbReference type="Gene3D" id="3.90.180.10">
    <property type="entry name" value="Medium-chain alcohol dehydrogenases, catalytic domain"/>
    <property type="match status" value="1"/>
</dbReference>
<accession>A0A7S2QF82</accession>
<feature type="domain" description="J" evidence="8">
    <location>
        <begin position="50"/>
        <end position="111"/>
    </location>
</feature>
<evidence type="ECO:0000256" key="2">
    <source>
        <dbReference type="ARBA" id="ARBA00010371"/>
    </source>
</evidence>
<dbReference type="SUPFAM" id="SSF51735">
    <property type="entry name" value="NAD(P)-binding Rossmann-fold domains"/>
    <property type="match status" value="1"/>
</dbReference>
<dbReference type="PROSITE" id="PS00636">
    <property type="entry name" value="DNAJ_1"/>
    <property type="match status" value="1"/>
</dbReference>
<feature type="compositionally biased region" description="Low complexity" evidence="7">
    <location>
        <begin position="155"/>
        <end position="164"/>
    </location>
</feature>
<dbReference type="Gene3D" id="3.40.50.1820">
    <property type="entry name" value="alpha/beta hydrolase"/>
    <property type="match status" value="1"/>
</dbReference>
<dbReference type="InterPro" id="IPR029058">
    <property type="entry name" value="AB_hydrolase_fold"/>
</dbReference>
<keyword evidence="4" id="KW-0809">Transit peptide</keyword>
<dbReference type="SUPFAM" id="SSF46565">
    <property type="entry name" value="Chaperone J-domain"/>
    <property type="match status" value="1"/>
</dbReference>
<keyword evidence="6" id="KW-0496">Mitochondrion</keyword>
<feature type="region of interest" description="Disordered" evidence="7">
    <location>
        <begin position="141"/>
        <end position="167"/>
    </location>
</feature>
<protein>
    <recommendedName>
        <fullName evidence="8">J domain-containing protein</fullName>
    </recommendedName>
</protein>
<evidence type="ECO:0000256" key="1">
    <source>
        <dbReference type="ARBA" id="ARBA00004173"/>
    </source>
</evidence>
<keyword evidence="3" id="KW-0521">NADP</keyword>
<dbReference type="GO" id="GO:0005739">
    <property type="term" value="C:mitochondrion"/>
    <property type="evidence" value="ECO:0007669"/>
    <property type="project" value="UniProtKB-SubCell"/>
</dbReference>
<proteinExistence type="inferred from homology"/>
<dbReference type="PROSITE" id="PS50076">
    <property type="entry name" value="DNAJ_2"/>
    <property type="match status" value="1"/>
</dbReference>
<feature type="region of interest" description="Disordered" evidence="7">
    <location>
        <begin position="910"/>
        <end position="933"/>
    </location>
</feature>
<dbReference type="EMBL" id="HBGW01092431">
    <property type="protein sequence ID" value="CAD9640831.1"/>
    <property type="molecule type" value="Transcribed_RNA"/>
</dbReference>